<feature type="domain" description="DUF2421" evidence="8">
    <location>
        <begin position="819"/>
        <end position="1102"/>
    </location>
</feature>
<accession>A0A9P5YTK1</accession>
<dbReference type="PANTHER" id="PTHR37994">
    <property type="entry name" value="ARAE_2_N DOMAIN-CONTAINING PROTEIN-RELATED"/>
    <property type="match status" value="1"/>
</dbReference>
<dbReference type="Pfam" id="PF10337">
    <property type="entry name" value="ArAE_2_N"/>
    <property type="match status" value="1"/>
</dbReference>
<feature type="transmembrane region" description="Helical" evidence="7">
    <location>
        <begin position="165"/>
        <end position="185"/>
    </location>
</feature>
<dbReference type="GO" id="GO:0016020">
    <property type="term" value="C:membrane"/>
    <property type="evidence" value="ECO:0007669"/>
    <property type="project" value="UniProtKB-SubCell"/>
</dbReference>
<feature type="transmembrane region" description="Helical" evidence="7">
    <location>
        <begin position="99"/>
        <end position="120"/>
    </location>
</feature>
<dbReference type="InterPro" id="IPR018820">
    <property type="entry name" value="BRE4-related_DUF2421"/>
</dbReference>
<dbReference type="InterPro" id="IPR018823">
    <property type="entry name" value="ArAE_2_N"/>
</dbReference>
<evidence type="ECO:0000313" key="12">
    <source>
        <dbReference type="Proteomes" id="UP000807469"/>
    </source>
</evidence>
<feature type="region of interest" description="Disordered" evidence="6">
    <location>
        <begin position="609"/>
        <end position="629"/>
    </location>
</feature>
<comment type="caution">
    <text evidence="11">The sequence shown here is derived from an EMBL/GenBank/DDBJ whole genome shotgun (WGS) entry which is preliminary data.</text>
</comment>
<evidence type="ECO:0000259" key="8">
    <source>
        <dbReference type="Pfam" id="PF10334"/>
    </source>
</evidence>
<evidence type="ECO:0000256" key="7">
    <source>
        <dbReference type="SAM" id="Phobius"/>
    </source>
</evidence>
<feature type="domain" description="Putative ER transporter 6TM N-terminal" evidence="9">
    <location>
        <begin position="32"/>
        <end position="476"/>
    </location>
</feature>
<keyword evidence="12" id="KW-1185">Reference proteome</keyword>
<evidence type="ECO:0000256" key="5">
    <source>
        <dbReference type="SAM" id="Coils"/>
    </source>
</evidence>
<evidence type="ECO:0000259" key="9">
    <source>
        <dbReference type="Pfam" id="PF10337"/>
    </source>
</evidence>
<dbReference type="PANTHER" id="PTHR37994:SF3">
    <property type="entry name" value="ER TRANSPORTER 6TM N-TERMINAL DOMAIN-CONTAINING PROTEIN"/>
    <property type="match status" value="1"/>
</dbReference>
<proteinExistence type="predicted"/>
<comment type="subcellular location">
    <subcellularLocation>
        <location evidence="1">Membrane</location>
        <topology evidence="1">Multi-pass membrane protein</topology>
    </subcellularLocation>
</comment>
<reference evidence="11" key="1">
    <citation type="submission" date="2020-11" db="EMBL/GenBank/DDBJ databases">
        <authorList>
            <consortium name="DOE Joint Genome Institute"/>
            <person name="Ahrendt S."/>
            <person name="Riley R."/>
            <person name="Andreopoulos W."/>
            <person name="Labutti K."/>
            <person name="Pangilinan J."/>
            <person name="Ruiz-Duenas F.J."/>
            <person name="Barrasa J.M."/>
            <person name="Sanchez-Garcia M."/>
            <person name="Camarero S."/>
            <person name="Miyauchi S."/>
            <person name="Serrano A."/>
            <person name="Linde D."/>
            <person name="Babiker R."/>
            <person name="Drula E."/>
            <person name="Ayuso-Fernandez I."/>
            <person name="Pacheco R."/>
            <person name="Padilla G."/>
            <person name="Ferreira P."/>
            <person name="Barriuso J."/>
            <person name="Kellner H."/>
            <person name="Castanera R."/>
            <person name="Alfaro M."/>
            <person name="Ramirez L."/>
            <person name="Pisabarro A.G."/>
            <person name="Kuo A."/>
            <person name="Tritt A."/>
            <person name="Lipzen A."/>
            <person name="He G."/>
            <person name="Yan M."/>
            <person name="Ng V."/>
            <person name="Cullen D."/>
            <person name="Martin F."/>
            <person name="Rosso M.-N."/>
            <person name="Henrissat B."/>
            <person name="Hibbett D."/>
            <person name="Martinez A.T."/>
            <person name="Grigoriev I.V."/>
        </authorList>
    </citation>
    <scope>NUCLEOTIDE SEQUENCE</scope>
    <source>
        <strain evidence="11">CIRM-BRFM 674</strain>
    </source>
</reference>
<dbReference type="InterPro" id="IPR049453">
    <property type="entry name" value="Memb_transporter_dom"/>
</dbReference>
<feature type="transmembrane region" description="Helical" evidence="7">
    <location>
        <begin position="734"/>
        <end position="752"/>
    </location>
</feature>
<keyword evidence="2 7" id="KW-0812">Transmembrane</keyword>
<evidence type="ECO:0000313" key="11">
    <source>
        <dbReference type="EMBL" id="KAF9475517.1"/>
    </source>
</evidence>
<feature type="region of interest" description="Disordered" evidence="6">
    <location>
        <begin position="559"/>
        <end position="596"/>
    </location>
</feature>
<keyword evidence="5" id="KW-0175">Coiled coil</keyword>
<protein>
    <recommendedName>
        <fullName evidence="13">ER transporter 6TM N-terminal domain-containing protein</fullName>
    </recommendedName>
</protein>
<dbReference type="Pfam" id="PF13515">
    <property type="entry name" value="FUSC_2"/>
    <property type="match status" value="1"/>
</dbReference>
<feature type="compositionally biased region" description="Basic and acidic residues" evidence="6">
    <location>
        <begin position="609"/>
        <end position="626"/>
    </location>
</feature>
<evidence type="ECO:0000256" key="2">
    <source>
        <dbReference type="ARBA" id="ARBA00022692"/>
    </source>
</evidence>
<dbReference type="AlphaFoldDB" id="A0A9P5YTK1"/>
<feature type="coiled-coil region" evidence="5">
    <location>
        <begin position="442"/>
        <end position="469"/>
    </location>
</feature>
<gene>
    <name evidence="11" type="ORF">BDN70DRAFT_883627</name>
</gene>
<organism evidence="11 12">
    <name type="scientific">Pholiota conissans</name>
    <dbReference type="NCBI Taxonomy" id="109636"/>
    <lineage>
        <taxon>Eukaryota</taxon>
        <taxon>Fungi</taxon>
        <taxon>Dikarya</taxon>
        <taxon>Basidiomycota</taxon>
        <taxon>Agaricomycotina</taxon>
        <taxon>Agaricomycetes</taxon>
        <taxon>Agaricomycetidae</taxon>
        <taxon>Agaricales</taxon>
        <taxon>Agaricineae</taxon>
        <taxon>Strophariaceae</taxon>
        <taxon>Pholiota</taxon>
    </lineage>
</organism>
<dbReference type="Proteomes" id="UP000807469">
    <property type="component" value="Unassembled WGS sequence"/>
</dbReference>
<evidence type="ECO:0000256" key="6">
    <source>
        <dbReference type="SAM" id="MobiDB-lite"/>
    </source>
</evidence>
<feature type="transmembrane region" description="Helical" evidence="7">
    <location>
        <begin position="656"/>
        <end position="679"/>
    </location>
</feature>
<dbReference type="Pfam" id="PF10334">
    <property type="entry name" value="BRE4"/>
    <property type="match status" value="1"/>
</dbReference>
<feature type="transmembrane region" description="Helical" evidence="7">
    <location>
        <begin position="801"/>
        <end position="820"/>
    </location>
</feature>
<feature type="transmembrane region" description="Helical" evidence="7">
    <location>
        <begin position="764"/>
        <end position="781"/>
    </location>
</feature>
<feature type="domain" description="Integral membrane bound transporter" evidence="10">
    <location>
        <begin position="679"/>
        <end position="815"/>
    </location>
</feature>
<feature type="transmembrane region" description="Helical" evidence="7">
    <location>
        <begin position="219"/>
        <end position="239"/>
    </location>
</feature>
<evidence type="ECO:0000256" key="3">
    <source>
        <dbReference type="ARBA" id="ARBA00022989"/>
    </source>
</evidence>
<evidence type="ECO:0000259" key="10">
    <source>
        <dbReference type="Pfam" id="PF13515"/>
    </source>
</evidence>
<sequence>MATSREPPAAETVSKPVLNATTAKGDIGAFGWIKPALRSRRTVKTWIRCVVVFAATAVLMVGTKTSNTMGQAAFFSLIVSVMLPPSLAFSLFLVAATTLLIGMLLGWAFGNAAMAASLAARSSSLLAEQQQKLGSMLNPNSTTPLAVQTQEFVFHGMFLDPRSSAVYGAFLFVGAFAMGALRAYLPNLTLLSLFGTIVLDAICTTGPLLPTKNYTLAKIFLIPTSFYVAVALISLVLVFPESLSHVWLTALREDLWAPMLDILRLQSEALRLKPSDHAAWAEITATGITLREDVMSALNDVTAKLKPINLDTSIGRLGPSDLKRISGELKSLAFRAGGLHAFATFVNDLNTAETRELDFVETKSHPGGTETPRALNRFQMLLSKIKERELQHGHDLDSLVPLLQSSSANLRSTTDSAVVCVMDWLQECNSRRLSTLFRKVDKEAIQKRNQRLVDQLKELQDALDEFRTVERVNLIKPYEKFFDPETKQLLKTKDLFASRSLYICFVFIDTLDAFADRLSELLKTLIDIDAQRPKTKIWFPGRIATVKENIVGNDFQDSNSPLGLGTAQDPAAFDGTEGGSGNDSRSTLDDEDGEEWELEKEKEKVAAREAEKATKGLAEAPKKRNPDAFPPKSTFGRGVVKIAPIFRFFKSPQGIFALRNGIVSIALWVPAVCPSSAWFYYDNKGIWALIMAQTGLAMYAGDQIANFIVRFTGTIAGLLIGMVVWYIGAGLGHGNPYGVVVAATVALAPLLLARISAPPAQLPLWIMTSITIVFVAGYSWVNANQFIIANTGVGISIGWKRALLVIIGFTASFIVMFFPNPISSRVLVRKTLAAIAGEVGHIFAGEIEAFLSEEARARAIDDDTTGSAVGEGLVKEKRVRKIGTRVVAVATRLRFISPSLTTAKFEPQIAGTWPHGLYNELFTLQMRMMAALGLITTSFAKLNMKWCSALVHRTPYLNPNFLSDVFMTITILSNSLMDGHQLPAYLPKLRDRLIYHEYHARGRPTNLVLLNSLDLRPGIYRPGDKGSQTDLSSEDREEEIQRAAGPTNFDGSAIGLNLNQLTLDTLLNEQLPAYSTAIVAFSSLISRIDEMAEIVCTLCGEATFQGYESLHQDYLDREERNVGASLGFADH</sequence>
<feature type="transmembrane region" description="Helical" evidence="7">
    <location>
        <begin position="708"/>
        <end position="728"/>
    </location>
</feature>
<keyword evidence="3 7" id="KW-1133">Transmembrane helix</keyword>
<evidence type="ECO:0008006" key="13">
    <source>
        <dbReference type="Google" id="ProtNLM"/>
    </source>
</evidence>
<feature type="transmembrane region" description="Helical" evidence="7">
    <location>
        <begin position="45"/>
        <end position="62"/>
    </location>
</feature>
<evidence type="ECO:0000256" key="1">
    <source>
        <dbReference type="ARBA" id="ARBA00004141"/>
    </source>
</evidence>
<feature type="transmembrane region" description="Helical" evidence="7">
    <location>
        <begin position="74"/>
        <end position="93"/>
    </location>
</feature>
<keyword evidence="4 7" id="KW-0472">Membrane</keyword>
<dbReference type="OrthoDB" id="2274698at2759"/>
<dbReference type="EMBL" id="MU155329">
    <property type="protein sequence ID" value="KAF9475517.1"/>
    <property type="molecule type" value="Genomic_DNA"/>
</dbReference>
<name>A0A9P5YTK1_9AGAR</name>
<evidence type="ECO:0000256" key="4">
    <source>
        <dbReference type="ARBA" id="ARBA00023136"/>
    </source>
</evidence>